<feature type="coiled-coil region" evidence="9">
    <location>
        <begin position="136"/>
        <end position="163"/>
    </location>
</feature>
<keyword evidence="7" id="KW-0325">Glycoprotein</keyword>
<feature type="signal peptide" evidence="11">
    <location>
        <begin position="1"/>
        <end position="16"/>
    </location>
</feature>
<feature type="compositionally biased region" description="Basic and acidic residues" evidence="10">
    <location>
        <begin position="466"/>
        <end position="478"/>
    </location>
</feature>
<dbReference type="InterPro" id="IPR019609">
    <property type="entry name" value="Variant_surf_glycoprt_trypan_C"/>
</dbReference>
<proteinExistence type="evidence at transcript level"/>
<evidence type="ECO:0000256" key="2">
    <source>
        <dbReference type="ARBA" id="ARBA00004609"/>
    </source>
</evidence>
<evidence type="ECO:0000256" key="10">
    <source>
        <dbReference type="SAM" id="MobiDB-lite"/>
    </source>
</evidence>
<dbReference type="AlphaFoldDB" id="S5FUU4"/>
<evidence type="ECO:0000256" key="9">
    <source>
        <dbReference type="SAM" id="Coils"/>
    </source>
</evidence>
<protein>
    <submittedName>
        <fullName evidence="14">Variant surface glycoprotein</fullName>
    </submittedName>
</protein>
<dbReference type="VEuPathDB" id="TriTrypDB:Tb10.v4.0145"/>
<dbReference type="GO" id="GO:0005886">
    <property type="term" value="C:plasma membrane"/>
    <property type="evidence" value="ECO:0007669"/>
    <property type="project" value="UniProtKB-SubCell"/>
</dbReference>
<keyword evidence="8" id="KW-0449">Lipoprotein</keyword>
<keyword evidence="6" id="KW-0472">Membrane</keyword>
<evidence type="ECO:0000313" key="14">
    <source>
        <dbReference type="EMBL" id="AGQ49884.1"/>
    </source>
</evidence>
<sequence>MFHAGICLLLLAITTAHRGESAIAENSNERARAALCSIIAIGGSRAKLPTAAKKEKPVALEGLLELNTTIASAEWLDIFRDEKNKEQARDYAQDKMPKETDWDQRWATWKAHAAKVLKASDHQNLKQKHKVDKLTAKQLKAYRRQVQQLAAEAEETYNEALKEALTDHITDETAIQKAINQAIYSSDGEPTTPFADTKPFGDASGGNRQTLCESGTGKNKATNALAWLVCICAADSSNTANAAKACTGTTAAARQWTTTGEPDQNVLGEMLGLCDRYSVIQLTSADLRWRLNTVAGMIKRTSGAGYFGEFLQTQCDGQTNNGMCVKITALTTAAGSPKTAIPWMQQLYDLADKLEKHEKAVTVWKKAQAEIASKFSTAQRALYAEPIPEPDSTTAKGMEDKNKEVNRVHKKLECEKIEKAAECKSNGNCKWEGTTETVGECKPKDGEETQAPAAGTGPGAAGTNSEAKKCSEKTKQEDCKDGCNWDGKECKDSSILVTKKFALSVVSAAFVALLF</sequence>
<comment type="function">
    <text evidence="1">VSG forms a coat on the surface of the parasite. The trypanosome evades the immune response of the host by expressing a series of antigenically distinct VSGs from an estimated 1000 VSG genes.</text>
</comment>
<evidence type="ECO:0000256" key="8">
    <source>
        <dbReference type="ARBA" id="ARBA00023288"/>
    </source>
</evidence>
<dbReference type="Gene3D" id="3.30.1680.40">
    <property type="match status" value="1"/>
</dbReference>
<comment type="subcellular location">
    <subcellularLocation>
        <location evidence="2">Cell membrane</location>
        <topology evidence="2">Lipid-anchor</topology>
        <topology evidence="2">GPI-anchor</topology>
    </subcellularLocation>
</comment>
<dbReference type="VEuPathDB" id="TriTrypDB:Tb427_000600500"/>
<evidence type="ECO:0000256" key="1">
    <source>
        <dbReference type="ARBA" id="ARBA00002523"/>
    </source>
</evidence>
<gene>
    <name evidence="14" type="primary">VSG</name>
</gene>
<evidence type="ECO:0000259" key="12">
    <source>
        <dbReference type="Pfam" id="PF10659"/>
    </source>
</evidence>
<feature type="domain" description="Trypanosome variant surface glycoprotein B-type N-terminal" evidence="13">
    <location>
        <begin position="11"/>
        <end position="372"/>
    </location>
</feature>
<dbReference type="Pfam" id="PF13206">
    <property type="entry name" value="VSG_B"/>
    <property type="match status" value="1"/>
</dbReference>
<reference evidence="14" key="2">
    <citation type="submission" date="2013-01" db="EMBL/GenBank/DDBJ databases">
        <authorList>
            <person name="Hall J.P.J."/>
            <person name="Barry J.D."/>
        </authorList>
    </citation>
    <scope>NUCLEOTIDE SEQUENCE</scope>
    <source>
        <strain evidence="14">TREU927/4 GUTat 10.1</strain>
    </source>
</reference>
<evidence type="ECO:0000256" key="5">
    <source>
        <dbReference type="ARBA" id="ARBA00022729"/>
    </source>
</evidence>
<dbReference type="InterPro" id="IPR025932">
    <property type="entry name" value="Trypano_VSG_B_N_dom"/>
</dbReference>
<dbReference type="Pfam" id="PF10659">
    <property type="entry name" value="Trypan_glycop_C"/>
    <property type="match status" value="1"/>
</dbReference>
<keyword evidence="9" id="KW-0175">Coiled coil</keyword>
<feature type="region of interest" description="Disordered" evidence="10">
    <location>
        <begin position="436"/>
        <end position="478"/>
    </location>
</feature>
<accession>S5FUU4</accession>
<evidence type="ECO:0000256" key="3">
    <source>
        <dbReference type="ARBA" id="ARBA00022475"/>
    </source>
</evidence>
<feature type="domain" description="Trypanosome variant surface glycoprotein C-terminal" evidence="12">
    <location>
        <begin position="414"/>
        <end position="514"/>
    </location>
</feature>
<evidence type="ECO:0000256" key="7">
    <source>
        <dbReference type="ARBA" id="ARBA00023180"/>
    </source>
</evidence>
<evidence type="ECO:0000259" key="13">
    <source>
        <dbReference type="Pfam" id="PF13206"/>
    </source>
</evidence>
<dbReference type="VEuPathDB" id="TriTrypDB:Tb1125.Tb10.v4.0145"/>
<name>S5FUU4_9TRYP</name>
<keyword evidence="3" id="KW-1003">Cell membrane</keyword>
<evidence type="ECO:0000256" key="6">
    <source>
        <dbReference type="ARBA" id="ARBA00023136"/>
    </source>
</evidence>
<dbReference type="GO" id="GO:0098552">
    <property type="term" value="C:side of membrane"/>
    <property type="evidence" value="ECO:0007669"/>
    <property type="project" value="UniProtKB-KW"/>
</dbReference>
<evidence type="ECO:0000256" key="11">
    <source>
        <dbReference type="SAM" id="SignalP"/>
    </source>
</evidence>
<organism evidence="14">
    <name type="scientific">Trypanosoma brucei</name>
    <dbReference type="NCBI Taxonomy" id="5691"/>
    <lineage>
        <taxon>Eukaryota</taxon>
        <taxon>Discoba</taxon>
        <taxon>Euglenozoa</taxon>
        <taxon>Kinetoplastea</taxon>
        <taxon>Metakinetoplastina</taxon>
        <taxon>Trypanosomatida</taxon>
        <taxon>Trypanosomatidae</taxon>
        <taxon>Trypanosoma</taxon>
    </lineage>
</organism>
<evidence type="ECO:0000256" key="4">
    <source>
        <dbReference type="ARBA" id="ARBA00022622"/>
    </source>
</evidence>
<keyword evidence="5 11" id="KW-0732">Signal</keyword>
<feature type="chain" id="PRO_5004528292" evidence="11">
    <location>
        <begin position="17"/>
        <end position="515"/>
    </location>
</feature>
<keyword evidence="4" id="KW-0336">GPI-anchor</keyword>
<reference evidence="14" key="1">
    <citation type="journal article" date="2013" name="PLoS Pathog.">
        <title>Mosaic VSGs and the Scale of Trypanosoma brucei Antigenic Variation.</title>
        <authorList>
            <person name="Hall J.P."/>
            <person name="Wang H."/>
            <person name="Barry J.D."/>
        </authorList>
    </citation>
    <scope>NUCLEOTIDE SEQUENCE</scope>
    <source>
        <strain evidence="14">TREU927/4 GUTat 10.1</strain>
    </source>
</reference>
<dbReference type="EMBL" id="KC434540">
    <property type="protein sequence ID" value="AGQ49884.1"/>
    <property type="molecule type" value="mRNA"/>
</dbReference>